<proteinExistence type="predicted"/>
<accession>A0ABP9NQM5</accession>
<feature type="compositionally biased region" description="Acidic residues" evidence="1">
    <location>
        <begin position="292"/>
        <end position="304"/>
    </location>
</feature>
<feature type="compositionally biased region" description="Acidic residues" evidence="1">
    <location>
        <begin position="590"/>
        <end position="599"/>
    </location>
</feature>
<name>A0ABP9NQM5_9PSEU</name>
<sequence length="599" mass="63950">MFDSVCEEGVGDPVDPELEDAFDWVAIERELRCGDEERTWGNTAPSGLFALEIDADTECEAGLSDAQLIDAIVGFDRVAAWAQARQARLLAEFARRRPGDDSTLVATDKPCTVSRFAPDEVGLALTQARLTAKARLGRSVQLEQVLSETLALWERGRLDERRVSAICDATHHLSAETARAVQQRVLDRAPEQTLGQLKAALKRAVIAADPEGAAERHKAARRDRRVSISEEQDGMASLWALMSAADAQAGYQWLTRLALGCGKDDPRGMDARRADLAAALLSGRLTNAAPDSDTDSDSDADPDTGSDTGAGSERDEATDAGTDAGDAADAGDHGGAGVGAPCDAQASAAGEANGPGNTASDNSASDHGAGDHGAGDHGAGDHCAAPRPVTPGKPLVQVLIPFTTLLGADDHPCELVGHGPIPADLAREIAGDATLKRLVYDPLSGTVLDYGRSTYRPPAGLADHVRARDVYCRGPICRRRALDGHLDHITPFPHGPTNDKNLHGCCGHEHRMKHAPGWAVRALPDGRIQWITPTGHRYHSHPHDYRTDDELPPDKAGTRNSLPKDLAARLERIQRGRRTTALWDGRTIPDDDEGEPPPF</sequence>
<dbReference type="RefSeq" id="WP_345608644.1">
    <property type="nucleotide sequence ID" value="NZ_BAABJO010000024.1"/>
</dbReference>
<protein>
    <recommendedName>
        <fullName evidence="2">DUF222 domain-containing protein</fullName>
    </recommendedName>
</protein>
<feature type="compositionally biased region" description="Basic and acidic residues" evidence="1">
    <location>
        <begin position="541"/>
        <end position="557"/>
    </location>
</feature>
<dbReference type="InterPro" id="IPR003870">
    <property type="entry name" value="DUF222"/>
</dbReference>
<evidence type="ECO:0000313" key="3">
    <source>
        <dbReference type="EMBL" id="GAA5131726.1"/>
    </source>
</evidence>
<feature type="region of interest" description="Disordered" evidence="1">
    <location>
        <begin position="286"/>
        <end position="389"/>
    </location>
</feature>
<feature type="domain" description="DUF222" evidence="2">
    <location>
        <begin position="120"/>
        <end position="287"/>
    </location>
</feature>
<dbReference type="Pfam" id="PF02720">
    <property type="entry name" value="DUF222"/>
    <property type="match status" value="2"/>
</dbReference>
<dbReference type="CDD" id="cd00085">
    <property type="entry name" value="HNHc"/>
    <property type="match status" value="1"/>
</dbReference>
<organism evidence="3 4">
    <name type="scientific">Pseudonocardia adelaidensis</name>
    <dbReference type="NCBI Taxonomy" id="648754"/>
    <lineage>
        <taxon>Bacteria</taxon>
        <taxon>Bacillati</taxon>
        <taxon>Actinomycetota</taxon>
        <taxon>Actinomycetes</taxon>
        <taxon>Pseudonocardiales</taxon>
        <taxon>Pseudonocardiaceae</taxon>
        <taxon>Pseudonocardia</taxon>
    </lineage>
</organism>
<feature type="domain" description="DUF222" evidence="2">
    <location>
        <begin position="413"/>
        <end position="469"/>
    </location>
</feature>
<evidence type="ECO:0000256" key="1">
    <source>
        <dbReference type="SAM" id="MobiDB-lite"/>
    </source>
</evidence>
<reference evidence="4" key="1">
    <citation type="journal article" date="2019" name="Int. J. Syst. Evol. Microbiol.">
        <title>The Global Catalogue of Microorganisms (GCM) 10K type strain sequencing project: providing services to taxonomists for standard genome sequencing and annotation.</title>
        <authorList>
            <consortium name="The Broad Institute Genomics Platform"/>
            <consortium name="The Broad Institute Genome Sequencing Center for Infectious Disease"/>
            <person name="Wu L."/>
            <person name="Ma J."/>
        </authorList>
    </citation>
    <scope>NUCLEOTIDE SEQUENCE [LARGE SCALE GENOMIC DNA]</scope>
    <source>
        <strain evidence="4">JCM 18302</strain>
    </source>
</reference>
<dbReference type="EMBL" id="BAABJO010000024">
    <property type="protein sequence ID" value="GAA5131726.1"/>
    <property type="molecule type" value="Genomic_DNA"/>
</dbReference>
<comment type="caution">
    <text evidence="3">The sequence shown here is derived from an EMBL/GenBank/DDBJ whole genome shotgun (WGS) entry which is preliminary data.</text>
</comment>
<feature type="compositionally biased region" description="Low complexity" evidence="1">
    <location>
        <begin position="319"/>
        <end position="328"/>
    </location>
</feature>
<keyword evidence="4" id="KW-1185">Reference proteome</keyword>
<feature type="compositionally biased region" description="Basic and acidic residues" evidence="1">
    <location>
        <begin position="368"/>
        <end position="380"/>
    </location>
</feature>
<evidence type="ECO:0000259" key="2">
    <source>
        <dbReference type="Pfam" id="PF02720"/>
    </source>
</evidence>
<gene>
    <name evidence="3" type="ORF">GCM10023320_55390</name>
</gene>
<evidence type="ECO:0000313" key="4">
    <source>
        <dbReference type="Proteomes" id="UP001500804"/>
    </source>
</evidence>
<feature type="region of interest" description="Disordered" evidence="1">
    <location>
        <begin position="535"/>
        <end position="599"/>
    </location>
</feature>
<dbReference type="InterPro" id="IPR003615">
    <property type="entry name" value="HNH_nuc"/>
</dbReference>
<dbReference type="Proteomes" id="UP001500804">
    <property type="component" value="Unassembled WGS sequence"/>
</dbReference>